<dbReference type="InterPro" id="IPR011047">
    <property type="entry name" value="Quinoprotein_ADH-like_sf"/>
</dbReference>
<feature type="region of interest" description="Disordered" evidence="1">
    <location>
        <begin position="682"/>
        <end position="720"/>
    </location>
</feature>
<feature type="domain" description="WDR11 second beta-propeller" evidence="3">
    <location>
        <begin position="514"/>
        <end position="756"/>
    </location>
</feature>
<dbReference type="InterPro" id="IPR015943">
    <property type="entry name" value="WD40/YVTN_repeat-like_dom_sf"/>
</dbReference>
<feature type="compositionally biased region" description="Polar residues" evidence="1">
    <location>
        <begin position="462"/>
        <end position="475"/>
    </location>
</feature>
<feature type="compositionally biased region" description="Basic and acidic residues" evidence="1">
    <location>
        <begin position="478"/>
        <end position="489"/>
    </location>
</feature>
<proteinExistence type="predicted"/>
<dbReference type="Gene3D" id="2.130.10.10">
    <property type="entry name" value="YVTN repeat-like/Quinoprotein amine dehydrogenase"/>
    <property type="match status" value="3"/>
</dbReference>
<dbReference type="InterPro" id="IPR036322">
    <property type="entry name" value="WD40_repeat_dom_sf"/>
</dbReference>
<reference evidence="5" key="1">
    <citation type="submission" date="2018-02" db="EMBL/GenBank/DDBJ databases">
        <authorList>
            <person name="Cohen D.B."/>
            <person name="Kent A.D."/>
        </authorList>
    </citation>
    <scope>NUCLEOTIDE SEQUENCE</scope>
</reference>
<feature type="domain" description="WDR11 first beta-propeller" evidence="2">
    <location>
        <begin position="30"/>
        <end position="512"/>
    </location>
</feature>
<dbReference type="PANTHER" id="PTHR14593">
    <property type="entry name" value="WD REPEAT-CONTAINING PROTEIN 11"/>
    <property type="match status" value="1"/>
</dbReference>
<dbReference type="InterPro" id="IPR039694">
    <property type="entry name" value="WDR11"/>
</dbReference>
<sequence length="1539" mass="168621">MLSPRPATPSTAVTAAQAAVQDSLDCMLPGPPSRNNFGSADLSPSGLLAFSAGSSVAILDTRSLQLITTLPLPPPNSSNSLSPFVTSVRWTPLPLSRDLLSTEPSSSHLLLAAADRQGRIALFDFRSRSPILWFETDSASSKSGIQDICWVQARPDSYLLASINGASTFSLYNTSTGRCFFKYDAAPEYLSCLRRDPFDSRHFCVLGLKGFLLSVKVLDETEDNVILKELQVPTDCTELHRLERDSTGSASTSGGGFNSSAPSSAVFPLYPVRFSFSPQWKHIVFVTFPREFVVFDLRYRTVLFTTALPRGCGKFLDVLPDPNNELVYCAHLDGKLSTWRRKEGEQVHIMCSMEELIPSIGTSVPSPSILAVIICQSDSTFQNIGKLYSDVPHSSSPDVDFDTPFDFCDEPLLVSKTHLISISDDGKIWNWLLTAEGPENTQKNYTKLGLVADVNEVPVPGTNDNSVVSSSSGTFTEVGKHPEHMDGGRSRPSNSTSSLADMSFKISLVGQLQLLSSTVTILAVPSPSLTATLARGGNFPAAAVPLVALGTQGGTIDIVDVSANAIAASFSVHNGMVRGLRWLGNSRLVSFSYHQVNEKSGGYINRLVVTCARSGLNKMFRVLQKPERAPIRALRASSSGRYLLILFRDAPVEVWAMTKTPIMLRSLALPFTVLEWTLPTVPRPAQNGPSRDRTAVASDVASTPTVASSSDSKAVNSDGSQDESSESFAFALVNGALGVFEVHGRRIRDFRYTSSSMQIGKISLVGCAVFVMCLAHTLGSGRDSRYDDSVPSKSSTVSTEGLSSIYPSYAYQAGSTSQTVNQLPDWGRPTEAQSIGPQNSTRLPQPYNEEVNGLPIPHHNGTYSTSLPKWPSSSFVLSEGLITAMAYRLPHVVMGDRSGNIRWWDVTTGHSSSFSTHREGIRRIKFSPVVAGDRSRGRVAVLFYDNTFSVFDLDSQDPLANSHLQPQFPGTLVLELDWLPLRTDRNDPLILCIAGADSSFRLVEVNTNDKKISYGPQSRTIKERFRPMPICSPILLPTPHALALRMILQLGVKPSWFNTCSTTLEKRPHLIPGTASYTGDLRSYMIDLPPLGDTVVPEMLLKVLEPYRKEGCILDDERAKLYAKVVNKGCAARFAFAAAIFGESSEALFWLQLPRALNYVINKLVNKSPQKALVSAATSGLDDTALLKRITSKERSMPGTGKKDSLSQGQLRLMAFEQEALWETANERIPWHEKLEGEEAIQNRVHELVSIGNLEAAVSLLLSTPPESSYFYANALRAVALSSAVSKSLLELAVKVVAANMVRTDRSLSGTHLLCAVGRYQEACSQKDIRFRGLRELPDHMFPPSIFDDHRSLQKDIWFTGSKPSELPDRVFPPSIFDDCQSLQWFMLRSGPSRRQLQDAGCWTDAATLAATHLKGSDYSRVLQRWAEHTLRAEHNIWRALILYVGAGALQEALAALREAQQPDTAAMFILACREIHAERIADLGNSDDESSSLVKDKLPNLLPGLDPENEDVIAVGECYGEYQRKLVHLCMDSQPFSD</sequence>
<dbReference type="SUPFAM" id="SSF50978">
    <property type="entry name" value="WD40 repeat-like"/>
    <property type="match status" value="1"/>
</dbReference>
<feature type="compositionally biased region" description="Polar residues" evidence="1">
    <location>
        <begin position="700"/>
        <end position="719"/>
    </location>
</feature>
<dbReference type="InterPro" id="IPR057853">
    <property type="entry name" value="Beta-prop_WDR11_2nd"/>
</dbReference>
<name>A0A2N9GXQ1_FAGSY</name>
<dbReference type="Pfam" id="PF23751">
    <property type="entry name" value="Beta-prop_WDR11_1st"/>
    <property type="match status" value="1"/>
</dbReference>
<dbReference type="PANTHER" id="PTHR14593:SF5">
    <property type="entry name" value="WD REPEAT-CONTAINING PROTEIN 11"/>
    <property type="match status" value="1"/>
</dbReference>
<dbReference type="InterPro" id="IPR057854">
    <property type="entry name" value="TPR_WDR11"/>
</dbReference>
<dbReference type="SUPFAM" id="SSF50998">
    <property type="entry name" value="Quinoprotein alcohol dehydrogenase-like"/>
    <property type="match status" value="1"/>
</dbReference>
<accession>A0A2N9GXQ1</accession>
<feature type="domain" description="WDR11 second beta-propeller" evidence="3">
    <location>
        <begin position="868"/>
        <end position="1028"/>
    </location>
</feature>
<dbReference type="InterPro" id="IPR057852">
    <property type="entry name" value="Beta-prop_WDR11_1st"/>
</dbReference>
<dbReference type="GO" id="GO:0005737">
    <property type="term" value="C:cytoplasm"/>
    <property type="evidence" value="ECO:0007669"/>
    <property type="project" value="TreeGrafter"/>
</dbReference>
<gene>
    <name evidence="5" type="ORF">FSB_LOCUS32404</name>
</gene>
<dbReference type="EMBL" id="OIVN01002546">
    <property type="protein sequence ID" value="SPD04522.1"/>
    <property type="molecule type" value="Genomic_DNA"/>
</dbReference>
<feature type="domain" description="WDR11 TPR" evidence="4">
    <location>
        <begin position="1056"/>
        <end position="1326"/>
    </location>
</feature>
<evidence type="ECO:0000259" key="3">
    <source>
        <dbReference type="Pfam" id="PF23752"/>
    </source>
</evidence>
<dbReference type="Pfam" id="PF23752">
    <property type="entry name" value="Beta-prop_WDR11_2nd"/>
    <property type="match status" value="2"/>
</dbReference>
<evidence type="ECO:0000259" key="2">
    <source>
        <dbReference type="Pfam" id="PF23751"/>
    </source>
</evidence>
<feature type="domain" description="WDR11 TPR" evidence="4">
    <location>
        <begin position="1396"/>
        <end position="1531"/>
    </location>
</feature>
<organism evidence="5">
    <name type="scientific">Fagus sylvatica</name>
    <name type="common">Beechnut</name>
    <dbReference type="NCBI Taxonomy" id="28930"/>
    <lineage>
        <taxon>Eukaryota</taxon>
        <taxon>Viridiplantae</taxon>
        <taxon>Streptophyta</taxon>
        <taxon>Embryophyta</taxon>
        <taxon>Tracheophyta</taxon>
        <taxon>Spermatophyta</taxon>
        <taxon>Magnoliopsida</taxon>
        <taxon>eudicotyledons</taxon>
        <taxon>Gunneridae</taxon>
        <taxon>Pentapetalae</taxon>
        <taxon>rosids</taxon>
        <taxon>fabids</taxon>
        <taxon>Fagales</taxon>
        <taxon>Fagaceae</taxon>
        <taxon>Fagus</taxon>
    </lineage>
</organism>
<evidence type="ECO:0000259" key="4">
    <source>
        <dbReference type="Pfam" id="PF23753"/>
    </source>
</evidence>
<protein>
    <submittedName>
        <fullName evidence="5">Uncharacterized protein</fullName>
    </submittedName>
</protein>
<feature type="region of interest" description="Disordered" evidence="1">
    <location>
        <begin position="461"/>
        <end position="496"/>
    </location>
</feature>
<evidence type="ECO:0000256" key="1">
    <source>
        <dbReference type="SAM" id="MobiDB-lite"/>
    </source>
</evidence>
<evidence type="ECO:0000313" key="5">
    <source>
        <dbReference type="EMBL" id="SPD04522.1"/>
    </source>
</evidence>
<dbReference type="Pfam" id="PF23753">
    <property type="entry name" value="TPR_WDR11"/>
    <property type="match status" value="2"/>
</dbReference>